<dbReference type="InterPro" id="IPR022653">
    <property type="entry name" value="De-COase2_pyr-phos_BS"/>
</dbReference>
<dbReference type="PANTHER" id="PTHR11482:SF6">
    <property type="entry name" value="ORNITHINE DECARBOXYLASE 1-RELATED"/>
    <property type="match status" value="1"/>
</dbReference>
<dbReference type="InterPro" id="IPR009006">
    <property type="entry name" value="Ala_racemase/Decarboxylase_C"/>
</dbReference>
<dbReference type="GO" id="GO:0033387">
    <property type="term" value="P:putrescine biosynthetic process from arginine, via ornithine"/>
    <property type="evidence" value="ECO:0007669"/>
    <property type="project" value="TreeGrafter"/>
</dbReference>
<dbReference type="FunFam" id="3.20.20.10:FF:000008">
    <property type="entry name" value="Ornithine decarboxylase"/>
    <property type="match status" value="1"/>
</dbReference>
<dbReference type="InterPro" id="IPR022657">
    <property type="entry name" value="De-COase2_CS"/>
</dbReference>
<evidence type="ECO:0000256" key="8">
    <source>
        <dbReference type="PIRSR" id="PIRSR600183-50"/>
    </source>
</evidence>
<evidence type="ECO:0000256" key="2">
    <source>
        <dbReference type="ARBA" id="ARBA00008872"/>
    </source>
</evidence>
<feature type="active site" description="Proton donor" evidence="8">
    <location>
        <position position="322"/>
    </location>
</feature>
<dbReference type="InterPro" id="IPR022644">
    <property type="entry name" value="De-COase2_N"/>
</dbReference>
<evidence type="ECO:0000256" key="5">
    <source>
        <dbReference type="ARBA" id="ARBA00034115"/>
    </source>
</evidence>
<evidence type="ECO:0000256" key="1">
    <source>
        <dbReference type="ARBA" id="ARBA00001933"/>
    </source>
</evidence>
<keyword evidence="3 8" id="KW-0663">Pyridoxal phosphate</keyword>
<comment type="pathway">
    <text evidence="5">Amine and polyamine biosynthesis; putrescine biosynthesis via L-ornithine pathway; putrescine from L-ornithine: step 1/1.</text>
</comment>
<dbReference type="GO" id="GO:0005737">
    <property type="term" value="C:cytoplasm"/>
    <property type="evidence" value="ECO:0007669"/>
    <property type="project" value="TreeGrafter"/>
</dbReference>
<dbReference type="EMBL" id="JABAIM010000001">
    <property type="protein sequence ID" value="NLR75209.1"/>
    <property type="molecule type" value="Genomic_DNA"/>
</dbReference>
<comment type="similarity">
    <text evidence="2">Belongs to the Orn/Lys/Arg decarboxylase class-II family.</text>
</comment>
<evidence type="ECO:0000256" key="6">
    <source>
        <dbReference type="ARBA" id="ARBA00034138"/>
    </source>
</evidence>
<dbReference type="Pfam" id="PF02784">
    <property type="entry name" value="Orn_Arg_deC_N"/>
    <property type="match status" value="1"/>
</dbReference>
<dbReference type="PROSITE" id="PS00879">
    <property type="entry name" value="ODR_DC_2_2"/>
    <property type="match status" value="1"/>
</dbReference>
<evidence type="ECO:0000256" key="7">
    <source>
        <dbReference type="ARBA" id="ARBA00049127"/>
    </source>
</evidence>
<dbReference type="Gene3D" id="3.20.20.10">
    <property type="entry name" value="Alanine racemase"/>
    <property type="match status" value="1"/>
</dbReference>
<evidence type="ECO:0000256" key="4">
    <source>
        <dbReference type="ARBA" id="ARBA00023239"/>
    </source>
</evidence>
<sequence length="372" mass="40297">MSRPLFNADLRAQLLAAPYTGPQLWMDRAVLRDRVLRFRRALPAVYPHFAVKCNPDPQVLQCLHEAGAGFEIASPDELKLMLELGVPAAELYYSNPVKSREAIAQAVVAGVQWYVVDCVEELHKVHALYPQASFYLRLHTDNQGSQVALSGKFGAGEVEAEAVLQAALACGADLAGITFHAGSQCCRVENWLSGIAAAKQWFQRMLERGLTPRLLNLGGGFPAEYDSVVPSIETLGQAIHDALQGMPASVRIMAEPGRYLVAEAGGLLCQVIGTTRRGGQRWVYLDVGVFNGLLESITGFSYAIDASREGPRAAWTMAGPTCDSMDICAEAQPLPVTLQEGDRLWVHTAGAYSNACASRFNGFPLLPVRLIG</sequence>
<dbReference type="AlphaFoldDB" id="A0A847SD02"/>
<comment type="caution">
    <text evidence="10">The sequence shown here is derived from an EMBL/GenBank/DDBJ whole genome shotgun (WGS) entry which is preliminary data.</text>
</comment>
<evidence type="ECO:0000313" key="11">
    <source>
        <dbReference type="Proteomes" id="UP000587991"/>
    </source>
</evidence>
<dbReference type="GO" id="GO:0004586">
    <property type="term" value="F:ornithine decarboxylase activity"/>
    <property type="evidence" value="ECO:0007669"/>
    <property type="project" value="UniProtKB-EC"/>
</dbReference>
<dbReference type="RefSeq" id="WP_168876754.1">
    <property type="nucleotide sequence ID" value="NZ_JABAIM010000001.1"/>
</dbReference>
<accession>A0A847SD02</accession>
<dbReference type="SUPFAM" id="SSF51419">
    <property type="entry name" value="PLP-binding barrel"/>
    <property type="match status" value="1"/>
</dbReference>
<dbReference type="InterPro" id="IPR000183">
    <property type="entry name" value="Orn/DAP/Arg_de-COase"/>
</dbReference>
<feature type="domain" description="Orn/DAP/Arg decarboxylase 2 N-terminal" evidence="9">
    <location>
        <begin position="31"/>
        <end position="262"/>
    </location>
</feature>
<dbReference type="PROSITE" id="PS00878">
    <property type="entry name" value="ODR_DC_2_1"/>
    <property type="match status" value="1"/>
</dbReference>
<evidence type="ECO:0000259" key="9">
    <source>
        <dbReference type="Pfam" id="PF02784"/>
    </source>
</evidence>
<comment type="cofactor">
    <cofactor evidence="1 8">
        <name>pyridoxal 5'-phosphate</name>
        <dbReference type="ChEBI" id="CHEBI:597326"/>
    </cofactor>
</comment>
<organism evidence="10 11">
    <name type="scientific">Leeia aquatica</name>
    <dbReference type="NCBI Taxonomy" id="2725557"/>
    <lineage>
        <taxon>Bacteria</taxon>
        <taxon>Pseudomonadati</taxon>
        <taxon>Pseudomonadota</taxon>
        <taxon>Betaproteobacteria</taxon>
        <taxon>Neisseriales</taxon>
        <taxon>Leeiaceae</taxon>
        <taxon>Leeia</taxon>
    </lineage>
</organism>
<feature type="modified residue" description="N6-(pyridoxal phosphate)lysine" evidence="8">
    <location>
        <position position="52"/>
    </location>
</feature>
<evidence type="ECO:0000313" key="10">
    <source>
        <dbReference type="EMBL" id="NLR75209.1"/>
    </source>
</evidence>
<proteinExistence type="inferred from homology"/>
<dbReference type="Gene3D" id="2.40.37.10">
    <property type="entry name" value="Lyase, Ornithine Decarboxylase, Chain A, domain 1"/>
    <property type="match status" value="1"/>
</dbReference>
<gene>
    <name evidence="10" type="ORF">HF682_08555</name>
</gene>
<dbReference type="CDD" id="cd00622">
    <property type="entry name" value="PLPDE_III_ODC"/>
    <property type="match status" value="1"/>
</dbReference>
<reference evidence="10 11" key="1">
    <citation type="submission" date="2020-04" db="EMBL/GenBank/DDBJ databases">
        <title>Draft genome of Leeia sp. IMCC25680.</title>
        <authorList>
            <person name="Song J."/>
            <person name="Cho J.-C."/>
        </authorList>
    </citation>
    <scope>NUCLEOTIDE SEQUENCE [LARGE SCALE GENOMIC DNA]</scope>
    <source>
        <strain evidence="10 11">IMCC25680</strain>
    </source>
</reference>
<dbReference type="Proteomes" id="UP000587991">
    <property type="component" value="Unassembled WGS sequence"/>
</dbReference>
<dbReference type="EC" id="4.1.1.17" evidence="6"/>
<evidence type="ECO:0000256" key="3">
    <source>
        <dbReference type="ARBA" id="ARBA00022898"/>
    </source>
</evidence>
<dbReference type="InterPro" id="IPR002433">
    <property type="entry name" value="Orn_de-COase"/>
</dbReference>
<dbReference type="SUPFAM" id="SSF50621">
    <property type="entry name" value="Alanine racemase C-terminal domain-like"/>
    <property type="match status" value="1"/>
</dbReference>
<dbReference type="PANTHER" id="PTHR11482">
    <property type="entry name" value="ARGININE/DIAMINOPIMELATE/ORNITHINE DECARBOXYLASE"/>
    <property type="match status" value="1"/>
</dbReference>
<dbReference type="PRINTS" id="PR01182">
    <property type="entry name" value="ORNDCRBXLASE"/>
</dbReference>
<dbReference type="InterPro" id="IPR029066">
    <property type="entry name" value="PLP-binding_barrel"/>
</dbReference>
<keyword evidence="4" id="KW-0456">Lyase</keyword>
<comment type="catalytic activity">
    <reaction evidence="7">
        <text>L-ornithine + H(+) = putrescine + CO2</text>
        <dbReference type="Rhea" id="RHEA:22964"/>
        <dbReference type="ChEBI" id="CHEBI:15378"/>
        <dbReference type="ChEBI" id="CHEBI:16526"/>
        <dbReference type="ChEBI" id="CHEBI:46911"/>
        <dbReference type="ChEBI" id="CHEBI:326268"/>
        <dbReference type="EC" id="4.1.1.17"/>
    </reaction>
</comment>
<protein>
    <recommendedName>
        <fullName evidence="6">ornithine decarboxylase</fullName>
        <ecNumber evidence="6">4.1.1.17</ecNumber>
    </recommendedName>
</protein>
<keyword evidence="11" id="KW-1185">Reference proteome</keyword>
<name>A0A847SD02_9NEIS</name>
<dbReference type="PRINTS" id="PR01179">
    <property type="entry name" value="ODADCRBXLASE"/>
</dbReference>